<dbReference type="RefSeq" id="WP_262434224.1">
    <property type="nucleotide sequence ID" value="NZ_JACRTF010000001.1"/>
</dbReference>
<evidence type="ECO:0000313" key="4">
    <source>
        <dbReference type="Proteomes" id="UP000651085"/>
    </source>
</evidence>
<dbReference type="AlphaFoldDB" id="A0A926F2S3"/>
<dbReference type="PROSITE" id="PS52015">
    <property type="entry name" value="TONB_CTD"/>
    <property type="match status" value="1"/>
</dbReference>
<evidence type="ECO:0000259" key="2">
    <source>
        <dbReference type="PROSITE" id="PS52015"/>
    </source>
</evidence>
<dbReference type="GO" id="GO:0031992">
    <property type="term" value="F:energy transducer activity"/>
    <property type="evidence" value="ECO:0007669"/>
    <property type="project" value="TreeGrafter"/>
</dbReference>
<evidence type="ECO:0000313" key="3">
    <source>
        <dbReference type="EMBL" id="MBC8593063.1"/>
    </source>
</evidence>
<name>A0A926F2S3_9BACT</name>
<dbReference type="PANTHER" id="PTHR33446:SF2">
    <property type="entry name" value="PROTEIN TONB"/>
    <property type="match status" value="1"/>
</dbReference>
<dbReference type="PANTHER" id="PTHR33446">
    <property type="entry name" value="PROTEIN TONB-RELATED"/>
    <property type="match status" value="1"/>
</dbReference>
<feature type="domain" description="TonB C-terminal" evidence="2">
    <location>
        <begin position="243"/>
        <end position="337"/>
    </location>
</feature>
<sequence length="337" mass="38079">MKKAITTLLLLLLSFRMMGQIDYLEPVKDYTKHTNEINGYYNNVFSLLNFGISHKPYAYYAALPSFSPEYALSVESREGKYFLLSNTLSQNSWQVERNSIKVKTSSTEIGKTLYTLLGELLSLTTGQIQDMDGSTSGLDGITYYFTTTNNKGEIMTGKKWSPDRNTLMGRLVAIFESAYSLSLKKGLSEEDIINNARRLIKSLEDRSKAHPDQYKKPRYAGNFQTGVWKSCEPGKELEIQPELPDSTLEDYAMSNLIYPPKLLAKAAKGYALCEFTVNREGKVVNPHILKCSYREFGEEALRIVNSLPQFVPGMSGGVPVDCNYVLYIPFRPKPNLR</sequence>
<organism evidence="3 4">
    <name type="scientific">Jilunia laotingensis</name>
    <dbReference type="NCBI Taxonomy" id="2763675"/>
    <lineage>
        <taxon>Bacteria</taxon>
        <taxon>Pseudomonadati</taxon>
        <taxon>Bacteroidota</taxon>
        <taxon>Bacteroidia</taxon>
        <taxon>Bacteroidales</taxon>
        <taxon>Bacteroidaceae</taxon>
        <taxon>Jilunia</taxon>
    </lineage>
</organism>
<protein>
    <submittedName>
        <fullName evidence="3">Energy transducer TonB</fullName>
    </submittedName>
</protein>
<reference evidence="3" key="1">
    <citation type="submission" date="2020-08" db="EMBL/GenBank/DDBJ databases">
        <title>Genome public.</title>
        <authorList>
            <person name="Liu C."/>
            <person name="Sun Q."/>
        </authorList>
    </citation>
    <scope>NUCLEOTIDE SEQUENCE</scope>
    <source>
        <strain evidence="3">N12</strain>
    </source>
</reference>
<dbReference type="EMBL" id="JACRTF010000001">
    <property type="protein sequence ID" value="MBC8593063.1"/>
    <property type="molecule type" value="Genomic_DNA"/>
</dbReference>
<dbReference type="GO" id="GO:0055085">
    <property type="term" value="P:transmembrane transport"/>
    <property type="evidence" value="ECO:0007669"/>
    <property type="project" value="InterPro"/>
</dbReference>
<feature type="signal peptide" evidence="1">
    <location>
        <begin position="1"/>
        <end position="19"/>
    </location>
</feature>
<gene>
    <name evidence="3" type="ORF">H8744_07295</name>
</gene>
<dbReference type="Gene3D" id="3.30.1150.10">
    <property type="match status" value="1"/>
</dbReference>
<dbReference type="GO" id="GO:0098797">
    <property type="term" value="C:plasma membrane protein complex"/>
    <property type="evidence" value="ECO:0007669"/>
    <property type="project" value="TreeGrafter"/>
</dbReference>
<feature type="chain" id="PRO_5039085704" evidence="1">
    <location>
        <begin position="20"/>
        <end position="337"/>
    </location>
</feature>
<keyword evidence="1" id="KW-0732">Signal</keyword>
<dbReference type="InterPro" id="IPR051045">
    <property type="entry name" value="TonB-dependent_transducer"/>
</dbReference>
<comment type="caution">
    <text evidence="3">The sequence shown here is derived from an EMBL/GenBank/DDBJ whole genome shotgun (WGS) entry which is preliminary data.</text>
</comment>
<dbReference type="SUPFAM" id="SSF74653">
    <property type="entry name" value="TolA/TonB C-terminal domain"/>
    <property type="match status" value="1"/>
</dbReference>
<keyword evidence="4" id="KW-1185">Reference proteome</keyword>
<accession>A0A926F2S3</accession>
<dbReference type="Proteomes" id="UP000651085">
    <property type="component" value="Unassembled WGS sequence"/>
</dbReference>
<proteinExistence type="predicted"/>
<dbReference type="InterPro" id="IPR037682">
    <property type="entry name" value="TonB_C"/>
</dbReference>
<dbReference type="Pfam" id="PF03544">
    <property type="entry name" value="TonB_C"/>
    <property type="match status" value="1"/>
</dbReference>
<evidence type="ECO:0000256" key="1">
    <source>
        <dbReference type="SAM" id="SignalP"/>
    </source>
</evidence>